<dbReference type="InterPro" id="IPR036390">
    <property type="entry name" value="WH_DNA-bd_sf"/>
</dbReference>
<protein>
    <submittedName>
        <fullName evidence="6">LysR family transcriptional regulator</fullName>
    </submittedName>
</protein>
<keyword evidence="2" id="KW-0805">Transcription regulation</keyword>
<dbReference type="InterPro" id="IPR036388">
    <property type="entry name" value="WH-like_DNA-bd_sf"/>
</dbReference>
<organism evidence="6 7">
    <name type="scientific">Megamonas rupellensis</name>
    <dbReference type="NCBI Taxonomy" id="491921"/>
    <lineage>
        <taxon>Bacteria</taxon>
        <taxon>Bacillati</taxon>
        <taxon>Bacillota</taxon>
        <taxon>Negativicutes</taxon>
        <taxon>Selenomonadales</taxon>
        <taxon>Selenomonadaceae</taxon>
        <taxon>Megamonas</taxon>
    </lineage>
</organism>
<dbReference type="SUPFAM" id="SSF46785">
    <property type="entry name" value="Winged helix' DNA-binding domain"/>
    <property type="match status" value="1"/>
</dbReference>
<evidence type="ECO:0000256" key="1">
    <source>
        <dbReference type="ARBA" id="ARBA00009437"/>
    </source>
</evidence>
<name>A0A411ZTT1_9FIRM</name>
<keyword evidence="4" id="KW-0804">Transcription</keyword>
<gene>
    <name evidence="6" type="ORF">DWZ11_04555</name>
</gene>
<dbReference type="SUPFAM" id="SSF53850">
    <property type="entry name" value="Periplasmic binding protein-like II"/>
    <property type="match status" value="1"/>
</dbReference>
<dbReference type="PRINTS" id="PR00039">
    <property type="entry name" value="HTHLYSR"/>
</dbReference>
<dbReference type="EMBL" id="QRST01000006">
    <property type="protein sequence ID" value="RGQ06231.1"/>
    <property type="molecule type" value="Genomic_DNA"/>
</dbReference>
<dbReference type="Pfam" id="PF03466">
    <property type="entry name" value="LysR_substrate"/>
    <property type="match status" value="1"/>
</dbReference>
<sequence>MELRNLKTFLYVAEQCSFSKAAILLNYSQSTVTAQIQKLEEELDILLFERINKTVRLTNAGQEFLKYAHEIIRTSEDAKKTLKNLPIETGELRIAMAESIANTFFPEILERFHQLYPKIKVTLYTAGTDSLFHKLRHNEADLVYTLDKRIYSSEIVTVMEKKEEVFFVASPKHRLAGKNCLIEDLLGEDFLLTEKDMSYRRHLEEYLASKSLEINPFLELGNVEILKSLVEKNAGISFLPEFTIKRQLEEQRLVKINIPEVFKVWRQLIYHKHKWVTASMKVMIDLIRDYEYDKKNFSQNKSL</sequence>
<dbReference type="RefSeq" id="WP_117584918.1">
    <property type="nucleotide sequence ID" value="NZ_QRST01000006.1"/>
</dbReference>
<comment type="caution">
    <text evidence="6">The sequence shown here is derived from an EMBL/GenBank/DDBJ whole genome shotgun (WGS) entry which is preliminary data.</text>
</comment>
<evidence type="ECO:0000313" key="6">
    <source>
        <dbReference type="EMBL" id="RGQ06231.1"/>
    </source>
</evidence>
<feature type="domain" description="HTH lysR-type" evidence="5">
    <location>
        <begin position="1"/>
        <end position="58"/>
    </location>
</feature>
<dbReference type="InterPro" id="IPR005119">
    <property type="entry name" value="LysR_subst-bd"/>
</dbReference>
<dbReference type="InterPro" id="IPR000847">
    <property type="entry name" value="LysR_HTH_N"/>
</dbReference>
<proteinExistence type="inferred from homology"/>
<evidence type="ECO:0000256" key="3">
    <source>
        <dbReference type="ARBA" id="ARBA00023125"/>
    </source>
</evidence>
<accession>A0A411ZTT1</accession>
<dbReference type="Proteomes" id="UP000284662">
    <property type="component" value="Unassembled WGS sequence"/>
</dbReference>
<dbReference type="CDD" id="cd05466">
    <property type="entry name" value="PBP2_LTTR_substrate"/>
    <property type="match status" value="1"/>
</dbReference>
<dbReference type="AlphaFoldDB" id="A0A411ZTT1"/>
<dbReference type="PANTHER" id="PTHR30126:SF100">
    <property type="entry name" value="LYSR-FAMILY TRANSCRIPTIONAL REGULATOR"/>
    <property type="match status" value="1"/>
</dbReference>
<dbReference type="PROSITE" id="PS50931">
    <property type="entry name" value="HTH_LYSR"/>
    <property type="match status" value="1"/>
</dbReference>
<evidence type="ECO:0000256" key="2">
    <source>
        <dbReference type="ARBA" id="ARBA00023015"/>
    </source>
</evidence>
<keyword evidence="3" id="KW-0238">DNA-binding</keyword>
<evidence type="ECO:0000259" key="5">
    <source>
        <dbReference type="PROSITE" id="PS50931"/>
    </source>
</evidence>
<dbReference type="PANTHER" id="PTHR30126">
    <property type="entry name" value="HTH-TYPE TRANSCRIPTIONAL REGULATOR"/>
    <property type="match status" value="1"/>
</dbReference>
<dbReference type="GO" id="GO:0000976">
    <property type="term" value="F:transcription cis-regulatory region binding"/>
    <property type="evidence" value="ECO:0007669"/>
    <property type="project" value="TreeGrafter"/>
</dbReference>
<dbReference type="GO" id="GO:0003700">
    <property type="term" value="F:DNA-binding transcription factor activity"/>
    <property type="evidence" value="ECO:0007669"/>
    <property type="project" value="InterPro"/>
</dbReference>
<evidence type="ECO:0000256" key="4">
    <source>
        <dbReference type="ARBA" id="ARBA00023163"/>
    </source>
</evidence>
<dbReference type="Gene3D" id="3.40.190.290">
    <property type="match status" value="1"/>
</dbReference>
<comment type="similarity">
    <text evidence="1">Belongs to the LysR transcriptional regulatory family.</text>
</comment>
<reference evidence="6 7" key="1">
    <citation type="submission" date="2018-08" db="EMBL/GenBank/DDBJ databases">
        <title>A genome reference for cultivated species of the human gut microbiota.</title>
        <authorList>
            <person name="Zou Y."/>
            <person name="Xue W."/>
            <person name="Luo G."/>
        </authorList>
    </citation>
    <scope>NUCLEOTIDE SEQUENCE [LARGE SCALE GENOMIC DNA]</scope>
    <source>
        <strain evidence="6 7">AF29-2</strain>
    </source>
</reference>
<evidence type="ECO:0000313" key="7">
    <source>
        <dbReference type="Proteomes" id="UP000284662"/>
    </source>
</evidence>
<dbReference type="Pfam" id="PF00126">
    <property type="entry name" value="HTH_1"/>
    <property type="match status" value="1"/>
</dbReference>
<dbReference type="FunFam" id="1.10.10.10:FF:000001">
    <property type="entry name" value="LysR family transcriptional regulator"/>
    <property type="match status" value="1"/>
</dbReference>
<dbReference type="Gene3D" id="1.10.10.10">
    <property type="entry name" value="Winged helix-like DNA-binding domain superfamily/Winged helix DNA-binding domain"/>
    <property type="match status" value="1"/>
</dbReference>